<dbReference type="Gene3D" id="3.30.1520.10">
    <property type="entry name" value="Phox-like domain"/>
    <property type="match status" value="1"/>
</dbReference>
<dbReference type="PROSITE" id="PS50195">
    <property type="entry name" value="PX"/>
    <property type="match status" value="1"/>
</dbReference>
<comment type="subcellular location">
    <subcellularLocation>
        <location evidence="2">Early endosome</location>
    </subcellularLocation>
    <subcellularLocation>
        <location evidence="1">Endomembrane system</location>
        <topology evidence="1">Peripheral membrane protein</topology>
    </subcellularLocation>
</comment>
<dbReference type="OrthoDB" id="10036828at2759"/>
<keyword evidence="3" id="KW-0967">Endosome</keyword>
<dbReference type="InterPro" id="IPR036034">
    <property type="entry name" value="PDZ_sf"/>
</dbReference>
<keyword evidence="10" id="KW-1185">Reference proteome</keyword>
<feature type="domain" description="PDZ" evidence="7">
    <location>
        <begin position="23"/>
        <end position="116"/>
    </location>
</feature>
<dbReference type="KEGG" id="aten:116307935"/>
<dbReference type="CDD" id="cd23070">
    <property type="entry name" value="PDZ_SNX27-like"/>
    <property type="match status" value="1"/>
</dbReference>
<dbReference type="InterPro" id="IPR036871">
    <property type="entry name" value="PX_dom_sf"/>
</dbReference>
<dbReference type="GeneID" id="116307935"/>
<dbReference type="SMART" id="SM00228">
    <property type="entry name" value="PDZ"/>
    <property type="match status" value="1"/>
</dbReference>
<dbReference type="SUPFAM" id="SSF64268">
    <property type="entry name" value="PX domain"/>
    <property type="match status" value="1"/>
</dbReference>
<dbReference type="CDD" id="cd13338">
    <property type="entry name" value="FERM-like_C_SNX27"/>
    <property type="match status" value="1"/>
</dbReference>
<dbReference type="InterPro" id="IPR037835">
    <property type="entry name" value="SNX27_RA"/>
</dbReference>
<evidence type="ECO:0000259" key="9">
    <source>
        <dbReference type="PROSITE" id="PS50200"/>
    </source>
</evidence>
<evidence type="ECO:0000259" key="7">
    <source>
        <dbReference type="PROSITE" id="PS50106"/>
    </source>
</evidence>
<dbReference type="GO" id="GO:0007165">
    <property type="term" value="P:signal transduction"/>
    <property type="evidence" value="ECO:0007669"/>
    <property type="project" value="InterPro"/>
</dbReference>
<gene>
    <name evidence="11" type="primary">LOC116307935</name>
</gene>
<dbReference type="Gene3D" id="2.30.42.10">
    <property type="match status" value="1"/>
</dbReference>
<dbReference type="InterPro" id="IPR001478">
    <property type="entry name" value="PDZ"/>
</dbReference>
<sequence length="570" mass="65315">MADEEDDSKMTAGKDQIMCEPRIIELNKGTNGFGFNVRGQVSEGGQLKSINGELYAPLQHVSAVVEGGPAHKGGVRVFDRILEVNGENVEGATHKHVVELIKKGGSHLKLVVISVSQSESEKLDSDSSSGAEYYDYSDRRVAPIAVPETRQVQCGGESYVVYNIYYNNRHICSKRYKEFSNLHTQLRREFRDFQFPKFPGKWPFHLTEQQLEGRRKGLENYMQQVCSVRVIGDSEYMQEFFEENTKKKEDDSGMEVELRIMLPDNTTVIVAVQKKYKTREVYKALIKKLGLRDENAINFALFEIMDNGVERKLRRNEFPHSLYIRRYTETSDTCLTIRKWIFTLSREVAMDSDEVALNLLYHQAAEDLRTRKVKVGNKLQKLKELKDTAKNLEYLNIARTLEGYGTVTFPHCPCDARKTGHVIVAISIKNFQMNACTDQGEIEAQQHILEWKEITQFDSDTEAMAFCFEYAKGGKTRWVKIYSEFYEYMTECVQRVMQEIEWNENDGISPDVAVLPEEYKATEQPKEEATIKHNKPPSPSRTRAKSGKSTKSLPTKQTEVFSGAIEDDDL</sequence>
<accession>A0A6P8J3A6</accession>
<feature type="domain" description="Ras-associating" evidence="9">
    <location>
        <begin position="255"/>
        <end position="342"/>
    </location>
</feature>
<evidence type="ECO:0000256" key="5">
    <source>
        <dbReference type="ARBA" id="ARBA00023136"/>
    </source>
</evidence>
<dbReference type="Proteomes" id="UP000515163">
    <property type="component" value="Unplaced"/>
</dbReference>
<evidence type="ECO:0000256" key="3">
    <source>
        <dbReference type="ARBA" id="ARBA00022753"/>
    </source>
</evidence>
<dbReference type="SMART" id="SM00312">
    <property type="entry name" value="PX"/>
    <property type="match status" value="1"/>
</dbReference>
<dbReference type="InterPro" id="IPR001683">
    <property type="entry name" value="PX_dom"/>
</dbReference>
<dbReference type="PROSITE" id="PS50200">
    <property type="entry name" value="RA"/>
    <property type="match status" value="1"/>
</dbReference>
<keyword evidence="5" id="KW-0472">Membrane</keyword>
<dbReference type="FunCoup" id="A0A6P8J3A6">
    <property type="interactions" value="2692"/>
</dbReference>
<evidence type="ECO:0000256" key="6">
    <source>
        <dbReference type="SAM" id="MobiDB-lite"/>
    </source>
</evidence>
<dbReference type="PANTHER" id="PTHR12431:SF19">
    <property type="entry name" value="SORTING NEXIN-27"/>
    <property type="match status" value="1"/>
</dbReference>
<proteinExistence type="predicted"/>
<feature type="domain" description="PX" evidence="8">
    <location>
        <begin position="140"/>
        <end position="248"/>
    </location>
</feature>
<dbReference type="SUPFAM" id="SSF50156">
    <property type="entry name" value="PDZ domain-like"/>
    <property type="match status" value="1"/>
</dbReference>
<feature type="compositionally biased region" description="Polar residues" evidence="6">
    <location>
        <begin position="549"/>
        <end position="560"/>
    </location>
</feature>
<evidence type="ECO:0000256" key="2">
    <source>
        <dbReference type="ARBA" id="ARBA00004412"/>
    </source>
</evidence>
<keyword evidence="4" id="KW-0446">Lipid-binding</keyword>
<dbReference type="Pfam" id="PF18116">
    <property type="entry name" value="SNX17_FERM_C"/>
    <property type="match status" value="1"/>
</dbReference>
<reference evidence="11" key="1">
    <citation type="submission" date="2025-08" db="UniProtKB">
        <authorList>
            <consortium name="RefSeq"/>
        </authorList>
    </citation>
    <scope>IDENTIFICATION</scope>
    <source>
        <tissue evidence="11">Tentacle</tissue>
    </source>
</reference>
<dbReference type="AlphaFoldDB" id="A0A6P8J3A6"/>
<feature type="compositionally biased region" description="Basic and acidic residues" evidence="6">
    <location>
        <begin position="519"/>
        <end position="531"/>
    </location>
</feature>
<dbReference type="Pfam" id="PF00788">
    <property type="entry name" value="RA"/>
    <property type="match status" value="1"/>
</dbReference>
<protein>
    <submittedName>
        <fullName evidence="11">Sorting nexin-27-like isoform X1</fullName>
    </submittedName>
</protein>
<dbReference type="Pfam" id="PF00787">
    <property type="entry name" value="PX"/>
    <property type="match status" value="1"/>
</dbReference>
<dbReference type="InterPro" id="IPR037827">
    <property type="entry name" value="SNX27_FERM-like_dom"/>
</dbReference>
<dbReference type="PROSITE" id="PS50106">
    <property type="entry name" value="PDZ"/>
    <property type="match status" value="1"/>
</dbReference>
<dbReference type="CDD" id="cd01777">
    <property type="entry name" value="FERM_F1_SNX27"/>
    <property type="match status" value="1"/>
</dbReference>
<dbReference type="Gene3D" id="1.20.80.60">
    <property type="match status" value="1"/>
</dbReference>
<dbReference type="PANTHER" id="PTHR12431">
    <property type="entry name" value="SORTING NEXIN 17 AND 27"/>
    <property type="match status" value="1"/>
</dbReference>
<dbReference type="RefSeq" id="XP_031574127.1">
    <property type="nucleotide sequence ID" value="XM_031718267.1"/>
</dbReference>
<evidence type="ECO:0000313" key="10">
    <source>
        <dbReference type="Proteomes" id="UP000515163"/>
    </source>
</evidence>
<dbReference type="Pfam" id="PF21271">
    <property type="entry name" value="SNX17-31_F2_FERM"/>
    <property type="match status" value="1"/>
</dbReference>
<dbReference type="InParanoid" id="A0A6P8J3A6"/>
<dbReference type="GO" id="GO:0005769">
    <property type="term" value="C:early endosome"/>
    <property type="evidence" value="ECO:0007669"/>
    <property type="project" value="UniProtKB-SubCell"/>
</dbReference>
<feature type="region of interest" description="Disordered" evidence="6">
    <location>
        <begin position="519"/>
        <end position="570"/>
    </location>
</feature>
<dbReference type="SUPFAM" id="SSF54236">
    <property type="entry name" value="Ubiquitin-like"/>
    <property type="match status" value="1"/>
</dbReference>
<name>A0A6P8J3A6_ACTTE</name>
<dbReference type="Pfam" id="PF00595">
    <property type="entry name" value="PDZ"/>
    <property type="match status" value="1"/>
</dbReference>
<dbReference type="GO" id="GO:0032266">
    <property type="term" value="F:phosphatidylinositol-3-phosphate binding"/>
    <property type="evidence" value="ECO:0007669"/>
    <property type="project" value="InterPro"/>
</dbReference>
<evidence type="ECO:0000256" key="4">
    <source>
        <dbReference type="ARBA" id="ARBA00023121"/>
    </source>
</evidence>
<dbReference type="FunFam" id="3.30.1520.10:FF:000003">
    <property type="entry name" value="sorting nexin-27 isoform X2"/>
    <property type="match status" value="1"/>
</dbReference>
<dbReference type="InterPro" id="IPR029071">
    <property type="entry name" value="Ubiquitin-like_domsf"/>
</dbReference>
<evidence type="ECO:0000259" key="8">
    <source>
        <dbReference type="PROSITE" id="PS50195"/>
    </source>
</evidence>
<dbReference type="InterPro" id="IPR040842">
    <property type="entry name" value="SNX17/31_FERM"/>
</dbReference>
<evidence type="ECO:0000256" key="1">
    <source>
        <dbReference type="ARBA" id="ARBA00004184"/>
    </source>
</evidence>
<dbReference type="InterPro" id="IPR048767">
    <property type="entry name" value="SNX17-31_FERM_F2"/>
</dbReference>
<organism evidence="10 11">
    <name type="scientific">Actinia tenebrosa</name>
    <name type="common">Australian red waratah sea anemone</name>
    <dbReference type="NCBI Taxonomy" id="6105"/>
    <lineage>
        <taxon>Eukaryota</taxon>
        <taxon>Metazoa</taxon>
        <taxon>Cnidaria</taxon>
        <taxon>Anthozoa</taxon>
        <taxon>Hexacorallia</taxon>
        <taxon>Actiniaria</taxon>
        <taxon>Actiniidae</taxon>
        <taxon>Actinia</taxon>
    </lineage>
</organism>
<dbReference type="InterPro" id="IPR000159">
    <property type="entry name" value="RA_dom"/>
</dbReference>
<evidence type="ECO:0000313" key="11">
    <source>
        <dbReference type="RefSeq" id="XP_031574127.1"/>
    </source>
</evidence>
<dbReference type="GO" id="GO:0006886">
    <property type="term" value="P:intracellular protein transport"/>
    <property type="evidence" value="ECO:0007669"/>
    <property type="project" value="TreeGrafter"/>
</dbReference>
<dbReference type="Gene3D" id="3.10.20.90">
    <property type="entry name" value="Phosphatidylinositol 3-kinase Catalytic Subunit, Chain A, domain 1"/>
    <property type="match status" value="1"/>
</dbReference>
<dbReference type="GO" id="GO:0032456">
    <property type="term" value="P:endocytic recycling"/>
    <property type="evidence" value="ECO:0007669"/>
    <property type="project" value="TreeGrafter"/>
</dbReference>